<reference evidence="1 2" key="1">
    <citation type="journal article" date="2011" name="Science">
        <title>The ecoresponsive genome of Daphnia pulex.</title>
        <authorList>
            <person name="Colbourne J.K."/>
            <person name="Pfrender M.E."/>
            <person name="Gilbert D."/>
            <person name="Thomas W.K."/>
            <person name="Tucker A."/>
            <person name="Oakley T.H."/>
            <person name="Tokishita S."/>
            <person name="Aerts A."/>
            <person name="Arnold G.J."/>
            <person name="Basu M.K."/>
            <person name="Bauer D.J."/>
            <person name="Caceres C.E."/>
            <person name="Carmel L."/>
            <person name="Casola C."/>
            <person name="Choi J.H."/>
            <person name="Detter J.C."/>
            <person name="Dong Q."/>
            <person name="Dusheyko S."/>
            <person name="Eads B.D."/>
            <person name="Frohlich T."/>
            <person name="Geiler-Samerotte K.A."/>
            <person name="Gerlach D."/>
            <person name="Hatcher P."/>
            <person name="Jogdeo S."/>
            <person name="Krijgsveld J."/>
            <person name="Kriventseva E.V."/>
            <person name="Kultz D."/>
            <person name="Laforsch C."/>
            <person name="Lindquist E."/>
            <person name="Lopez J."/>
            <person name="Manak J.R."/>
            <person name="Muller J."/>
            <person name="Pangilinan J."/>
            <person name="Patwardhan R.P."/>
            <person name="Pitluck S."/>
            <person name="Pritham E.J."/>
            <person name="Rechtsteiner A."/>
            <person name="Rho M."/>
            <person name="Rogozin I.B."/>
            <person name="Sakarya O."/>
            <person name="Salamov A."/>
            <person name="Schaack S."/>
            <person name="Shapiro H."/>
            <person name="Shiga Y."/>
            <person name="Skalitzky C."/>
            <person name="Smith Z."/>
            <person name="Souvorov A."/>
            <person name="Sung W."/>
            <person name="Tang Z."/>
            <person name="Tsuchiya D."/>
            <person name="Tu H."/>
            <person name="Vos H."/>
            <person name="Wang M."/>
            <person name="Wolf Y.I."/>
            <person name="Yamagata H."/>
            <person name="Yamada T."/>
            <person name="Ye Y."/>
            <person name="Shaw J.R."/>
            <person name="Andrews J."/>
            <person name="Crease T.J."/>
            <person name="Tang H."/>
            <person name="Lucas S.M."/>
            <person name="Robertson H.M."/>
            <person name="Bork P."/>
            <person name="Koonin E.V."/>
            <person name="Zdobnov E.M."/>
            <person name="Grigoriev I.V."/>
            <person name="Lynch M."/>
            <person name="Boore J.L."/>
        </authorList>
    </citation>
    <scope>NUCLEOTIDE SEQUENCE [LARGE SCALE GENOMIC DNA]</scope>
</reference>
<dbReference type="HOGENOM" id="CLU_2266379_0_0_1"/>
<dbReference type="EMBL" id="GL732524">
    <property type="protein sequence ID" value="EFX89395.1"/>
    <property type="molecule type" value="Genomic_DNA"/>
</dbReference>
<name>E9FTN6_DAPPU</name>
<dbReference type="AlphaFoldDB" id="E9FTN6"/>
<dbReference type="InParanoid" id="E9FTN6"/>
<evidence type="ECO:0000313" key="1">
    <source>
        <dbReference type="EMBL" id="EFX89395.1"/>
    </source>
</evidence>
<dbReference type="KEGG" id="dpx:DAPPUDRAFT_233271"/>
<proteinExistence type="predicted"/>
<evidence type="ECO:0000313" key="2">
    <source>
        <dbReference type="Proteomes" id="UP000000305"/>
    </source>
</evidence>
<keyword evidence="2" id="KW-1185">Reference proteome</keyword>
<gene>
    <name evidence="1" type="ORF">DAPPUDRAFT_233271</name>
</gene>
<accession>E9FTN6</accession>
<dbReference type="Proteomes" id="UP000000305">
    <property type="component" value="Unassembled WGS sequence"/>
</dbReference>
<protein>
    <submittedName>
        <fullName evidence="1">Uncharacterized protein</fullName>
    </submittedName>
</protein>
<organism evidence="1 2">
    <name type="scientific">Daphnia pulex</name>
    <name type="common">Water flea</name>
    <dbReference type="NCBI Taxonomy" id="6669"/>
    <lineage>
        <taxon>Eukaryota</taxon>
        <taxon>Metazoa</taxon>
        <taxon>Ecdysozoa</taxon>
        <taxon>Arthropoda</taxon>
        <taxon>Crustacea</taxon>
        <taxon>Branchiopoda</taxon>
        <taxon>Diplostraca</taxon>
        <taxon>Cladocera</taxon>
        <taxon>Anomopoda</taxon>
        <taxon>Daphniidae</taxon>
        <taxon>Daphnia</taxon>
    </lineage>
</organism>
<sequence>MNDFVSDVSVGLLVGRSVDGQYSAAFRLPNMVRQKGDKILEFNSIFRQPYPDKSLLKQSTTGIILFESYTSVIHAEVRPRSSLQLMRQLSATETLLQHMSKEK</sequence>